<comment type="caution">
    <text evidence="3">The sequence shown here is derived from an EMBL/GenBank/DDBJ whole genome shotgun (WGS) entry which is preliminary data.</text>
</comment>
<accession>A0AB36JSB1</accession>
<feature type="domain" description="Competence protein CoiA nuclease-like" evidence="1">
    <location>
        <begin position="61"/>
        <end position="173"/>
    </location>
</feature>
<evidence type="ECO:0000259" key="2">
    <source>
        <dbReference type="Pfam" id="PF25164"/>
    </source>
</evidence>
<dbReference type="EMBL" id="MSPR01000002">
    <property type="protein sequence ID" value="ONK30873.1"/>
    <property type="molecule type" value="Genomic_DNA"/>
</dbReference>
<dbReference type="InterPro" id="IPR021176">
    <property type="entry name" value="Competence-induced_CoiA"/>
</dbReference>
<dbReference type="InterPro" id="IPR010330">
    <property type="entry name" value="CoiA_nuc"/>
</dbReference>
<reference evidence="5 6" key="1">
    <citation type="submission" date="2016-12" db="EMBL/GenBank/DDBJ databases">
        <authorList>
            <person name="Gulvik C.A."/>
        </authorList>
    </citation>
    <scope>NUCLEOTIDE SEQUENCE [LARGE SCALE GENOMIC DNA]</scope>
    <source>
        <strain evidence="4 6">12-5202</strain>
        <strain evidence="3 5">12-5291</strain>
    </source>
</reference>
<evidence type="ECO:0000313" key="6">
    <source>
        <dbReference type="Proteomes" id="UP000188946"/>
    </source>
</evidence>
<evidence type="ECO:0000313" key="5">
    <source>
        <dbReference type="Proteomes" id="UP000188600"/>
    </source>
</evidence>
<dbReference type="Pfam" id="PF25164">
    <property type="entry name" value="CoiA_N"/>
    <property type="match status" value="1"/>
</dbReference>
<dbReference type="RefSeq" id="WP_076995426.1">
    <property type="nucleotide sequence ID" value="NZ_MSPR01000002.1"/>
</dbReference>
<organism evidence="3 5">
    <name type="scientific">Streptococcus azizii</name>
    <dbReference type="NCBI Taxonomy" id="1579424"/>
    <lineage>
        <taxon>Bacteria</taxon>
        <taxon>Bacillati</taxon>
        <taxon>Bacillota</taxon>
        <taxon>Bacilli</taxon>
        <taxon>Lactobacillales</taxon>
        <taxon>Streptococcaceae</taxon>
        <taxon>Streptococcus</taxon>
    </lineage>
</organism>
<dbReference type="EMBL" id="MSPT01000001">
    <property type="protein sequence ID" value="ONK29589.1"/>
    <property type="molecule type" value="Genomic_DNA"/>
</dbReference>
<dbReference type="AlphaFoldDB" id="A0AB36JSB1"/>
<dbReference type="Pfam" id="PF06054">
    <property type="entry name" value="CoiA_nuc"/>
    <property type="match status" value="1"/>
</dbReference>
<feature type="domain" description="Competence protein CoiA-like N-terminal" evidence="2">
    <location>
        <begin position="23"/>
        <end position="57"/>
    </location>
</feature>
<evidence type="ECO:0000313" key="3">
    <source>
        <dbReference type="EMBL" id="ONK29589.1"/>
    </source>
</evidence>
<keyword evidence="6" id="KW-1185">Reference proteome</keyword>
<dbReference type="PIRSF" id="PIRSF007487">
    <property type="entry name" value="Competence-induced_CoiA_bac"/>
    <property type="match status" value="1"/>
</dbReference>
<evidence type="ECO:0000313" key="4">
    <source>
        <dbReference type="EMBL" id="ONK30873.1"/>
    </source>
</evidence>
<dbReference type="Proteomes" id="UP000188946">
    <property type="component" value="Unassembled WGS sequence"/>
</dbReference>
<dbReference type="Proteomes" id="UP000188600">
    <property type="component" value="Unassembled WGS sequence"/>
</dbReference>
<name>A0AB36JSB1_9STRE</name>
<evidence type="ECO:0000259" key="1">
    <source>
        <dbReference type="Pfam" id="PF06054"/>
    </source>
</evidence>
<gene>
    <name evidence="4" type="ORF">BVE84_02085</name>
    <name evidence="3" type="ORF">BVE86_00775</name>
</gene>
<proteinExistence type="predicted"/>
<sequence>MLVAKNEQGQSICLVGQQAVVGKKFFCPGCSSPVRLRQGKVVRAHFAHVSLGACHYFSENESAQHLLLKECLYQWGVKQHRVEVEKRLPEIEQIADIVLGDRLALEVQCSSLSLSRLQERTQAYQQAGYCVLWLLGERLWLKHRLTKLHKQFLAFSQYLGFFVWELDLKRKTLRLRYLIHEDLHGHLQCLTREFPLGVGDLLATLRFPYQARKVSVLKGKQDTQLLDYIARQLYHHSPKWMAAQAQLYQKGENLLTKCLDDFYPQIRPPQSTLGFAQVQQDLTDYYANFQAYYQQLECREEQYLYPPVFYQRILQKKPHQRLERFLDL</sequence>
<dbReference type="InterPro" id="IPR057253">
    <property type="entry name" value="CoiA-like_N"/>
</dbReference>
<protein>
    <submittedName>
        <fullName evidence="3">Competence protein CoiA</fullName>
    </submittedName>
</protein>